<proteinExistence type="predicted"/>
<name>A0A2D3N9A4_PREIN</name>
<sequence length="61" mass="6867">MQGKSGCFATQNLRFWKTEEKVLIFYKDISELRKGEMECVKSCFGGADTAIQGDEADAQKK</sequence>
<organism evidence="1 2">
    <name type="scientific">Prevotella intermedia</name>
    <dbReference type="NCBI Taxonomy" id="28131"/>
    <lineage>
        <taxon>Bacteria</taxon>
        <taxon>Pseudomonadati</taxon>
        <taxon>Bacteroidota</taxon>
        <taxon>Bacteroidia</taxon>
        <taxon>Bacteroidales</taxon>
        <taxon>Prevotellaceae</taxon>
        <taxon>Prevotella</taxon>
    </lineage>
</organism>
<accession>A0A2D3N9A4</accession>
<reference evidence="1 2" key="1">
    <citation type="submission" date="2017-11" db="EMBL/GenBank/DDBJ databases">
        <title>Genome sequencing of Prevotella intermedia KCOM 2033.</title>
        <authorList>
            <person name="Kook J.-K."/>
            <person name="Park S.-N."/>
            <person name="Lim Y.K."/>
        </authorList>
    </citation>
    <scope>NUCLEOTIDE SEQUENCE [LARGE SCALE GENOMIC DNA]</scope>
    <source>
        <strain evidence="1 2">KCOM 2033</strain>
    </source>
</reference>
<evidence type="ECO:0000313" key="2">
    <source>
        <dbReference type="Proteomes" id="UP000229323"/>
    </source>
</evidence>
<dbReference type="Proteomes" id="UP000229323">
    <property type="component" value="Chromosome"/>
</dbReference>
<dbReference type="AlphaFoldDB" id="A0A2D3N9A4"/>
<dbReference type="EMBL" id="CP024696">
    <property type="protein sequence ID" value="ATV52008.1"/>
    <property type="molecule type" value="Genomic_DNA"/>
</dbReference>
<protein>
    <submittedName>
        <fullName evidence="1">Uncharacterized protein</fullName>
    </submittedName>
</protein>
<gene>
    <name evidence="1" type="ORF">CTM50_02395</name>
</gene>
<evidence type="ECO:0000313" key="1">
    <source>
        <dbReference type="EMBL" id="ATV52008.1"/>
    </source>
</evidence>